<evidence type="ECO:0000256" key="1">
    <source>
        <dbReference type="ARBA" id="ARBA00004123"/>
    </source>
</evidence>
<dbReference type="SMR" id="A0A482WRA3"/>
<dbReference type="Proteomes" id="UP000291343">
    <property type="component" value="Unassembled WGS sequence"/>
</dbReference>
<keyword evidence="7" id="KW-1185">Reference proteome</keyword>
<dbReference type="SUPFAM" id="SSF46689">
    <property type="entry name" value="Homeodomain-like"/>
    <property type="match status" value="2"/>
</dbReference>
<dbReference type="PROSITE" id="PS50960">
    <property type="entry name" value="HTH_PSQ"/>
    <property type="match status" value="1"/>
</dbReference>
<feature type="domain" description="HTH psq-type" evidence="5">
    <location>
        <begin position="1"/>
        <end position="52"/>
    </location>
</feature>
<dbReference type="InterPro" id="IPR006600">
    <property type="entry name" value="HTH_CenpB_DNA-bd_dom"/>
</dbReference>
<dbReference type="Pfam" id="PF04218">
    <property type="entry name" value="CENP-B_N"/>
    <property type="match status" value="1"/>
</dbReference>
<dbReference type="InParanoid" id="A0A482WRA3"/>
<sequence>MSAKKKNISLSISDKKRVIKAVEDGQPKKDVAKQFGILPSTLSMILKNKDRINASDSSVCKKRSRQGEFPRLEECLLKWIRQCRGQNIPIGGFMLKEKAKSFLLLLRTTMYKLLIPLHYRHAPIAYCKLTHKNDGQLSTSVGWKVRRKVQALASHSLQEAHKRLRSEKWKYLLAVGKLESSTTLIAQRLLTQSA</sequence>
<reference evidence="6 7" key="1">
    <citation type="journal article" date="2017" name="Gigascience">
        <title>Genome sequence of the small brown planthopper, Laodelphax striatellus.</title>
        <authorList>
            <person name="Zhu J."/>
            <person name="Jiang F."/>
            <person name="Wang X."/>
            <person name="Yang P."/>
            <person name="Bao Y."/>
            <person name="Zhao W."/>
            <person name="Wang W."/>
            <person name="Lu H."/>
            <person name="Wang Q."/>
            <person name="Cui N."/>
            <person name="Li J."/>
            <person name="Chen X."/>
            <person name="Luo L."/>
            <person name="Yu J."/>
            <person name="Kang L."/>
            <person name="Cui F."/>
        </authorList>
    </citation>
    <scope>NUCLEOTIDE SEQUENCE [LARGE SCALE GENOMIC DNA]</scope>
    <source>
        <strain evidence="6">Lst14</strain>
    </source>
</reference>
<dbReference type="InterPro" id="IPR007889">
    <property type="entry name" value="HTH_Psq"/>
</dbReference>
<organism evidence="6 7">
    <name type="scientific">Laodelphax striatellus</name>
    <name type="common">Small brown planthopper</name>
    <name type="synonym">Delphax striatella</name>
    <dbReference type="NCBI Taxonomy" id="195883"/>
    <lineage>
        <taxon>Eukaryota</taxon>
        <taxon>Metazoa</taxon>
        <taxon>Ecdysozoa</taxon>
        <taxon>Arthropoda</taxon>
        <taxon>Hexapoda</taxon>
        <taxon>Insecta</taxon>
        <taxon>Pterygota</taxon>
        <taxon>Neoptera</taxon>
        <taxon>Paraneoptera</taxon>
        <taxon>Hemiptera</taxon>
        <taxon>Auchenorrhyncha</taxon>
        <taxon>Fulgoroidea</taxon>
        <taxon>Delphacidae</taxon>
        <taxon>Criomorphinae</taxon>
        <taxon>Laodelphax</taxon>
    </lineage>
</organism>
<evidence type="ECO:0000256" key="2">
    <source>
        <dbReference type="ARBA" id="ARBA00023125"/>
    </source>
</evidence>
<gene>
    <name evidence="6" type="ORF">LSTR_LSTR005401</name>
</gene>
<dbReference type="EMBL" id="QKKF02027185">
    <property type="protein sequence ID" value="RZF35988.1"/>
    <property type="molecule type" value="Genomic_DNA"/>
</dbReference>
<protein>
    <recommendedName>
        <fullName evidence="5">HTH psq-type domain-containing protein</fullName>
    </recommendedName>
</protein>
<dbReference type="Pfam" id="PF03221">
    <property type="entry name" value="HTH_Tnp_Tc5"/>
    <property type="match status" value="1"/>
</dbReference>
<dbReference type="GO" id="GO:0005634">
    <property type="term" value="C:nucleus"/>
    <property type="evidence" value="ECO:0007669"/>
    <property type="project" value="UniProtKB-SubCell"/>
</dbReference>
<keyword evidence="3 4" id="KW-0539">Nucleus</keyword>
<comment type="caution">
    <text evidence="6">The sequence shown here is derived from an EMBL/GenBank/DDBJ whole genome shotgun (WGS) entry which is preliminary data.</text>
</comment>
<dbReference type="OrthoDB" id="6601468at2759"/>
<dbReference type="STRING" id="195883.A0A482WRA3"/>
<dbReference type="AlphaFoldDB" id="A0A482WRA3"/>
<evidence type="ECO:0000256" key="3">
    <source>
        <dbReference type="ARBA" id="ARBA00023242"/>
    </source>
</evidence>
<dbReference type="InterPro" id="IPR050863">
    <property type="entry name" value="CenT-Element_Derived"/>
</dbReference>
<dbReference type="Gene3D" id="1.10.10.60">
    <property type="entry name" value="Homeodomain-like"/>
    <property type="match status" value="2"/>
</dbReference>
<evidence type="ECO:0000313" key="6">
    <source>
        <dbReference type="EMBL" id="RZF35988.1"/>
    </source>
</evidence>
<name>A0A482WRA3_LAOST</name>
<evidence type="ECO:0000313" key="7">
    <source>
        <dbReference type="Proteomes" id="UP000291343"/>
    </source>
</evidence>
<evidence type="ECO:0000256" key="4">
    <source>
        <dbReference type="PROSITE-ProRule" id="PRU00320"/>
    </source>
</evidence>
<dbReference type="InterPro" id="IPR009057">
    <property type="entry name" value="Homeodomain-like_sf"/>
</dbReference>
<comment type="subcellular location">
    <subcellularLocation>
        <location evidence="1 4">Nucleus</location>
    </subcellularLocation>
</comment>
<accession>A0A482WRA3</accession>
<proteinExistence type="predicted"/>
<dbReference type="PANTHER" id="PTHR19303:SF73">
    <property type="entry name" value="PROTEIN PDC2"/>
    <property type="match status" value="1"/>
</dbReference>
<keyword evidence="2 4" id="KW-0238">DNA-binding</keyword>
<dbReference type="GO" id="GO:0003677">
    <property type="term" value="F:DNA binding"/>
    <property type="evidence" value="ECO:0007669"/>
    <property type="project" value="UniProtKB-UniRule"/>
</dbReference>
<dbReference type="PANTHER" id="PTHR19303">
    <property type="entry name" value="TRANSPOSON"/>
    <property type="match status" value="1"/>
</dbReference>
<feature type="DNA-binding region" description="H-T-H motif" evidence="4">
    <location>
        <begin position="28"/>
        <end position="48"/>
    </location>
</feature>
<evidence type="ECO:0000259" key="5">
    <source>
        <dbReference type="PROSITE" id="PS50960"/>
    </source>
</evidence>